<dbReference type="PANTHER" id="PTHR34047">
    <property type="entry name" value="NUCLEAR INTRON MATURASE 1, MITOCHONDRIAL-RELATED"/>
    <property type="match status" value="1"/>
</dbReference>
<keyword evidence="2 10" id="KW-0808">Transferase</keyword>
<proteinExistence type="inferred from homology"/>
<evidence type="ECO:0000256" key="4">
    <source>
        <dbReference type="ARBA" id="ARBA00022723"/>
    </source>
</evidence>
<comment type="caution">
    <text evidence="10">The sequence shown here is derived from an EMBL/GenBank/DDBJ whole genome shotgun (WGS) entry which is preliminary data.</text>
</comment>
<protein>
    <recommendedName>
        <fullName evidence="1">RNA-directed DNA polymerase</fullName>
        <ecNumber evidence="1">2.7.7.49</ecNumber>
    </recommendedName>
</protein>
<organism evidence="10 11">
    <name type="scientific">Isoalcanivorax beigongshangi</name>
    <dbReference type="NCBI Taxonomy" id="3238810"/>
    <lineage>
        <taxon>Bacteria</taxon>
        <taxon>Pseudomonadati</taxon>
        <taxon>Pseudomonadota</taxon>
        <taxon>Gammaproteobacteria</taxon>
        <taxon>Oceanospirillales</taxon>
        <taxon>Alcanivoracaceae</taxon>
        <taxon>Isoalcanivorax</taxon>
    </lineage>
</organism>
<dbReference type="PANTHER" id="PTHR34047:SF7">
    <property type="entry name" value="RNA-DIRECTED DNA POLYMERASE"/>
    <property type="match status" value="1"/>
</dbReference>
<evidence type="ECO:0000256" key="2">
    <source>
        <dbReference type="ARBA" id="ARBA00022679"/>
    </source>
</evidence>
<keyword evidence="3 10" id="KW-0548">Nucleotidyltransferase</keyword>
<dbReference type="RefSeq" id="WP_369454092.1">
    <property type="nucleotide sequence ID" value="NZ_JBGCUO010000001.1"/>
</dbReference>
<dbReference type="InterPro" id="IPR051083">
    <property type="entry name" value="GrpII_Intron_Splice-Mob/Def"/>
</dbReference>
<evidence type="ECO:0000256" key="7">
    <source>
        <dbReference type="ARBA" id="ARBA00034120"/>
    </source>
</evidence>
<evidence type="ECO:0000256" key="6">
    <source>
        <dbReference type="ARBA" id="ARBA00022918"/>
    </source>
</evidence>
<keyword evidence="4" id="KW-0479">Metal-binding</keyword>
<dbReference type="PRINTS" id="PR00866">
    <property type="entry name" value="RNADNAPOLMS"/>
</dbReference>
<dbReference type="Proteomes" id="UP001562065">
    <property type="component" value="Unassembled WGS sequence"/>
</dbReference>
<dbReference type="InterPro" id="IPR000123">
    <property type="entry name" value="Reverse_transcriptase_msDNA"/>
</dbReference>
<dbReference type="InterPro" id="IPR000477">
    <property type="entry name" value="RT_dom"/>
</dbReference>
<dbReference type="Pfam" id="PF00078">
    <property type="entry name" value="RVT_1"/>
    <property type="match status" value="1"/>
</dbReference>
<evidence type="ECO:0000256" key="5">
    <source>
        <dbReference type="ARBA" id="ARBA00022842"/>
    </source>
</evidence>
<dbReference type="EMBL" id="JBGCUO010000001">
    <property type="protein sequence ID" value="MEY1660850.1"/>
    <property type="molecule type" value="Genomic_DNA"/>
</dbReference>
<evidence type="ECO:0000256" key="3">
    <source>
        <dbReference type="ARBA" id="ARBA00022695"/>
    </source>
</evidence>
<feature type="domain" description="Reverse transcriptase" evidence="9">
    <location>
        <begin position="56"/>
        <end position="304"/>
    </location>
</feature>
<gene>
    <name evidence="10" type="ORF">AB5I84_01655</name>
</gene>
<evidence type="ECO:0000313" key="11">
    <source>
        <dbReference type="Proteomes" id="UP001562065"/>
    </source>
</evidence>
<evidence type="ECO:0000313" key="10">
    <source>
        <dbReference type="EMBL" id="MEY1660850.1"/>
    </source>
</evidence>
<dbReference type="CDD" id="cd03487">
    <property type="entry name" value="RT_Bac_retron_II"/>
    <property type="match status" value="1"/>
</dbReference>
<sequence>MEAWSVHHLSQATTPVLGKPAADHLKAYAQRLARAGLPVIFTLRHLAKITAVEYSVLRATVERRRESANYRMFAVKKRSGGRRHIHAVSGDLFKVQQFINLELLQKMRPHPASYAFHADGGIRKCASVHCGARWLLQYDLENFFHALSESDAYRVFMKAGYRPLLAFELARLCTTTRLPAHLKHHLRPKRLVASKKAYQFYVERTGATGVLPQGAPTSPMLSNLAAFDLDEKLTIFADLHGFTYTRYADDLTFSAGGELPERMSIGDIHRAIVGTIRKCGFRENAKKTRVAGPGSKKVVLGLLVDGTVPRLSRETYKRIDRHLHAAQKYGLVAVAEHEKFDSAIGFHNHLAGLIAFVKDVDTARWQEFHNQFSKIPAPMSAGA</sequence>
<dbReference type="EC" id="2.7.7.49" evidence="1"/>
<dbReference type="PROSITE" id="PS50878">
    <property type="entry name" value="RT_POL"/>
    <property type="match status" value="1"/>
</dbReference>
<name>A0ABV4ADX9_9GAMM</name>
<comment type="catalytic activity">
    <reaction evidence="8">
        <text>DNA(n) + a 2'-deoxyribonucleoside 5'-triphosphate = DNA(n+1) + diphosphate</text>
        <dbReference type="Rhea" id="RHEA:22508"/>
        <dbReference type="Rhea" id="RHEA-COMP:17339"/>
        <dbReference type="Rhea" id="RHEA-COMP:17340"/>
        <dbReference type="ChEBI" id="CHEBI:33019"/>
        <dbReference type="ChEBI" id="CHEBI:61560"/>
        <dbReference type="ChEBI" id="CHEBI:173112"/>
        <dbReference type="EC" id="2.7.7.49"/>
    </reaction>
</comment>
<keyword evidence="5" id="KW-0460">Magnesium</keyword>
<dbReference type="GO" id="GO:0003964">
    <property type="term" value="F:RNA-directed DNA polymerase activity"/>
    <property type="evidence" value="ECO:0007669"/>
    <property type="project" value="UniProtKB-KW"/>
</dbReference>
<keyword evidence="11" id="KW-1185">Reference proteome</keyword>
<accession>A0ABV4ADX9</accession>
<evidence type="ECO:0000259" key="9">
    <source>
        <dbReference type="PROSITE" id="PS50878"/>
    </source>
</evidence>
<comment type="similarity">
    <text evidence="7">Belongs to the bacterial reverse transcriptase family.</text>
</comment>
<evidence type="ECO:0000256" key="1">
    <source>
        <dbReference type="ARBA" id="ARBA00012493"/>
    </source>
</evidence>
<keyword evidence="6 10" id="KW-0695">RNA-directed DNA polymerase</keyword>
<reference evidence="10 11" key="1">
    <citation type="submission" date="2024-07" db="EMBL/GenBank/DDBJ databases">
        <authorList>
            <person name="Ren Q."/>
        </authorList>
    </citation>
    <scope>NUCLEOTIDE SEQUENCE [LARGE SCALE GENOMIC DNA]</scope>
    <source>
        <strain evidence="10 11">REN37</strain>
    </source>
</reference>
<evidence type="ECO:0000256" key="8">
    <source>
        <dbReference type="ARBA" id="ARBA00048173"/>
    </source>
</evidence>